<evidence type="ECO:0000313" key="2">
    <source>
        <dbReference type="Proteomes" id="UP000001953"/>
    </source>
</evidence>
<sequence length="221" mass="23579">MTRTMTILALACCIVTGVALAEVFGRGNVLVVRFSASPPPPPAEAEPAANRARKADRLAVATQAAAPDAGEDSTLAAPLRQAVTTDGPVTDGPVDVEVLPPTAPIEEPPLPRSRPKLANQLVQKNYSLLSDMQIAALKGRLQLTSAQEPYWPAVESALRDVARKIHERRAVAGRQAALSPGEIEQIKTSVRPLLSRLREDQKREARALARIIGLEAVASLI</sequence>
<evidence type="ECO:0000313" key="1">
    <source>
        <dbReference type="EMBL" id="ABE64466.1"/>
    </source>
</evidence>
<dbReference type="eggNOG" id="ENOG502ZV0W">
    <property type="taxonomic scope" value="Bacteria"/>
</dbReference>
<name>Q1QH31_NITHX</name>
<keyword evidence="2" id="KW-1185">Reference proteome</keyword>
<dbReference type="AlphaFoldDB" id="Q1QH31"/>
<dbReference type="EMBL" id="CP000319">
    <property type="protein sequence ID" value="ABE64466.1"/>
    <property type="molecule type" value="Genomic_DNA"/>
</dbReference>
<gene>
    <name evidence="1" type="ordered locus">Nham_3742</name>
</gene>
<proteinExistence type="predicted"/>
<dbReference type="Proteomes" id="UP000001953">
    <property type="component" value="Chromosome"/>
</dbReference>
<dbReference type="HOGENOM" id="CLU_1169943_0_0_5"/>
<reference evidence="1 2" key="1">
    <citation type="submission" date="2006-03" db="EMBL/GenBank/DDBJ databases">
        <title>Complete sequence of chromosome of Nitrobacter hamburgensis X14.</title>
        <authorList>
            <consortium name="US DOE Joint Genome Institute"/>
            <person name="Copeland A."/>
            <person name="Lucas S."/>
            <person name="Lapidus A."/>
            <person name="Barry K."/>
            <person name="Detter J.C."/>
            <person name="Glavina del Rio T."/>
            <person name="Hammon N."/>
            <person name="Israni S."/>
            <person name="Dalin E."/>
            <person name="Tice H."/>
            <person name="Pitluck S."/>
            <person name="Chain P."/>
            <person name="Malfatti S."/>
            <person name="Shin M."/>
            <person name="Vergez L."/>
            <person name="Schmutz J."/>
            <person name="Larimer F."/>
            <person name="Land M."/>
            <person name="Hauser L."/>
            <person name="Kyrpides N."/>
            <person name="Ivanova N."/>
            <person name="Ward B."/>
            <person name="Arp D."/>
            <person name="Klotz M."/>
            <person name="Stein L."/>
            <person name="O'Mullan G."/>
            <person name="Starkenburg S."/>
            <person name="Sayavedra L."/>
            <person name="Poret-Peterson A.T."/>
            <person name="Gentry M.E."/>
            <person name="Bruce D."/>
            <person name="Richardson P."/>
        </authorList>
    </citation>
    <scope>NUCLEOTIDE SEQUENCE [LARGE SCALE GENOMIC DNA]</scope>
    <source>
        <strain evidence="2">DSM 10229 / NCIMB 13809 / X14</strain>
    </source>
</reference>
<accession>Q1QH31</accession>
<protein>
    <submittedName>
        <fullName evidence="1">Uncharacterized protein</fullName>
    </submittedName>
</protein>
<organism evidence="1 2">
    <name type="scientific">Nitrobacter hamburgensis (strain DSM 10229 / NCIMB 13809 / X14)</name>
    <dbReference type="NCBI Taxonomy" id="323097"/>
    <lineage>
        <taxon>Bacteria</taxon>
        <taxon>Pseudomonadati</taxon>
        <taxon>Pseudomonadota</taxon>
        <taxon>Alphaproteobacteria</taxon>
        <taxon>Hyphomicrobiales</taxon>
        <taxon>Nitrobacteraceae</taxon>
        <taxon>Nitrobacter</taxon>
    </lineage>
</organism>
<dbReference type="KEGG" id="nha:Nham_3742"/>